<keyword evidence="7 10" id="KW-0067">ATP-binding</keyword>
<keyword evidence="5 10" id="KW-0819">tRNA processing</keyword>
<dbReference type="PANTHER" id="PTHR11088:SF60">
    <property type="entry name" value="TRNA DIMETHYLALLYLTRANSFERASE"/>
    <property type="match status" value="1"/>
</dbReference>
<dbReference type="InterPro" id="IPR027417">
    <property type="entry name" value="P-loop_NTPase"/>
</dbReference>
<accession>A0A1H2VTM5</accession>
<evidence type="ECO:0000256" key="11">
    <source>
        <dbReference type="RuleBase" id="RU003783"/>
    </source>
</evidence>
<keyword evidence="15" id="KW-1185">Reference proteome</keyword>
<feature type="site" description="Interaction with substrate tRNA" evidence="10">
    <location>
        <position position="129"/>
    </location>
</feature>
<dbReference type="EMBL" id="FNOM01000003">
    <property type="protein sequence ID" value="SDW71708.1"/>
    <property type="molecule type" value="Genomic_DNA"/>
</dbReference>
<dbReference type="OrthoDB" id="9776390at2"/>
<dbReference type="RefSeq" id="WP_092886607.1">
    <property type="nucleotide sequence ID" value="NZ_CP061498.1"/>
</dbReference>
<evidence type="ECO:0000256" key="3">
    <source>
        <dbReference type="ARBA" id="ARBA00005842"/>
    </source>
</evidence>
<dbReference type="EC" id="2.5.1.75" evidence="10"/>
<evidence type="ECO:0000313" key="15">
    <source>
        <dbReference type="Proteomes" id="UP000198539"/>
    </source>
</evidence>
<comment type="cofactor">
    <cofactor evidence="1 10">
        <name>Mg(2+)</name>
        <dbReference type="ChEBI" id="CHEBI:18420"/>
    </cofactor>
</comment>
<evidence type="ECO:0000256" key="2">
    <source>
        <dbReference type="ARBA" id="ARBA00003213"/>
    </source>
</evidence>
<dbReference type="GO" id="GO:0052381">
    <property type="term" value="F:tRNA dimethylallyltransferase activity"/>
    <property type="evidence" value="ECO:0007669"/>
    <property type="project" value="UniProtKB-UniRule"/>
</dbReference>
<dbReference type="STRING" id="564137.SAMN04488238_103172"/>
<evidence type="ECO:0000256" key="7">
    <source>
        <dbReference type="ARBA" id="ARBA00022840"/>
    </source>
</evidence>
<protein>
    <recommendedName>
        <fullName evidence="10">tRNA dimethylallyltransferase</fullName>
        <ecNumber evidence="10">2.5.1.75</ecNumber>
    </recommendedName>
    <alternativeName>
        <fullName evidence="10">Dimethylallyl diphosphate:tRNA dimethylallyltransferase</fullName>
        <shortName evidence="10">DMAPP:tRNA dimethylallyltransferase</shortName>
        <shortName evidence="10">DMATase</shortName>
    </alternativeName>
    <alternativeName>
        <fullName evidence="10">Isopentenyl-diphosphate:tRNA isopentenyltransferase</fullName>
        <shortName evidence="10">IPP transferase</shortName>
        <shortName evidence="10">IPPT</shortName>
        <shortName evidence="10">IPTase</shortName>
    </alternativeName>
</protein>
<name>A0A1H2VTM5_9RHOB</name>
<dbReference type="Gene3D" id="1.10.20.140">
    <property type="match status" value="1"/>
</dbReference>
<dbReference type="InterPro" id="IPR018022">
    <property type="entry name" value="IPT"/>
</dbReference>
<dbReference type="AlphaFoldDB" id="A0A1H2VTM5"/>
<gene>
    <name evidence="10" type="primary">miaA</name>
    <name evidence="14" type="ORF">SAMN04488238_103172</name>
</gene>
<keyword evidence="6 10" id="KW-0547">Nucleotide-binding</keyword>
<dbReference type="GO" id="GO:0005524">
    <property type="term" value="F:ATP binding"/>
    <property type="evidence" value="ECO:0007669"/>
    <property type="project" value="UniProtKB-UniRule"/>
</dbReference>
<evidence type="ECO:0000256" key="8">
    <source>
        <dbReference type="ARBA" id="ARBA00022842"/>
    </source>
</evidence>
<dbReference type="InterPro" id="IPR039657">
    <property type="entry name" value="Dimethylallyltransferase"/>
</dbReference>
<evidence type="ECO:0000256" key="13">
    <source>
        <dbReference type="RuleBase" id="RU003785"/>
    </source>
</evidence>
<comment type="similarity">
    <text evidence="3 10 13">Belongs to the IPP transferase family.</text>
</comment>
<evidence type="ECO:0000256" key="6">
    <source>
        <dbReference type="ARBA" id="ARBA00022741"/>
    </source>
</evidence>
<proteinExistence type="inferred from homology"/>
<evidence type="ECO:0000256" key="12">
    <source>
        <dbReference type="RuleBase" id="RU003784"/>
    </source>
</evidence>
<evidence type="ECO:0000256" key="4">
    <source>
        <dbReference type="ARBA" id="ARBA00022679"/>
    </source>
</evidence>
<dbReference type="PANTHER" id="PTHR11088">
    <property type="entry name" value="TRNA DIMETHYLALLYLTRANSFERASE"/>
    <property type="match status" value="1"/>
</dbReference>
<dbReference type="NCBIfam" id="TIGR00174">
    <property type="entry name" value="miaA"/>
    <property type="match status" value="1"/>
</dbReference>
<evidence type="ECO:0000256" key="5">
    <source>
        <dbReference type="ARBA" id="ARBA00022694"/>
    </source>
</evidence>
<reference evidence="14 15" key="1">
    <citation type="submission" date="2016-10" db="EMBL/GenBank/DDBJ databases">
        <authorList>
            <person name="de Groot N.N."/>
        </authorList>
    </citation>
    <scope>NUCLEOTIDE SEQUENCE [LARGE SCALE GENOMIC DNA]</scope>
    <source>
        <strain evidence="14 15">CGMCC 1.8894</strain>
    </source>
</reference>
<comment type="catalytic activity">
    <reaction evidence="9 10 11">
        <text>adenosine(37) in tRNA + dimethylallyl diphosphate = N(6)-dimethylallyladenosine(37) in tRNA + diphosphate</text>
        <dbReference type="Rhea" id="RHEA:26482"/>
        <dbReference type="Rhea" id="RHEA-COMP:10162"/>
        <dbReference type="Rhea" id="RHEA-COMP:10375"/>
        <dbReference type="ChEBI" id="CHEBI:33019"/>
        <dbReference type="ChEBI" id="CHEBI:57623"/>
        <dbReference type="ChEBI" id="CHEBI:74411"/>
        <dbReference type="ChEBI" id="CHEBI:74415"/>
        <dbReference type="EC" id="2.5.1.75"/>
    </reaction>
</comment>
<comment type="function">
    <text evidence="2 10 12">Catalyzes the transfer of a dimethylallyl group onto the adenine at position 37 in tRNAs that read codons beginning with uridine, leading to the formation of N6-(dimethylallyl)adenosine (i(6)A).</text>
</comment>
<dbReference type="HAMAP" id="MF_00185">
    <property type="entry name" value="IPP_trans"/>
    <property type="match status" value="1"/>
</dbReference>
<organism evidence="14 15">
    <name type="scientific">Roseicitreum antarcticum</name>
    <dbReference type="NCBI Taxonomy" id="564137"/>
    <lineage>
        <taxon>Bacteria</taxon>
        <taxon>Pseudomonadati</taxon>
        <taxon>Pseudomonadota</taxon>
        <taxon>Alphaproteobacteria</taxon>
        <taxon>Rhodobacterales</taxon>
        <taxon>Paracoccaceae</taxon>
        <taxon>Roseicitreum</taxon>
    </lineage>
</organism>
<dbReference type="Pfam" id="PF01715">
    <property type="entry name" value="IPPT"/>
    <property type="match status" value="1"/>
</dbReference>
<evidence type="ECO:0000256" key="1">
    <source>
        <dbReference type="ARBA" id="ARBA00001946"/>
    </source>
</evidence>
<evidence type="ECO:0000313" key="14">
    <source>
        <dbReference type="EMBL" id="SDW71708.1"/>
    </source>
</evidence>
<keyword evidence="8 10" id="KW-0460">Magnesium</keyword>
<dbReference type="SUPFAM" id="SSF52540">
    <property type="entry name" value="P-loop containing nucleoside triphosphate hydrolases"/>
    <property type="match status" value="1"/>
</dbReference>
<feature type="binding site" evidence="10">
    <location>
        <begin position="20"/>
        <end position="27"/>
    </location>
    <ligand>
        <name>ATP</name>
        <dbReference type="ChEBI" id="CHEBI:30616"/>
    </ligand>
</feature>
<sequence>MHLTDAQSLPDPARPVLLAGPTASGKSTLAMAWARAQGRVIVNADALQVYDCWHVLTARPPIRDTDAVPHLLYGHIDRSTAYSVGHWLREVADVLARHSNPVIVGGTGLYFSALTRGLADIPPTPPGVRADADGLLASGGGAAMLAALDPDTRARIDTQNPARIQRAWEVWKTTGRGLASWQDDTAPPLVPLQACTAYVMAAPPDWLSPRVDSRLEAMVQGGALDEVRKNLPFWQQSAPWARAIGAPELTAHLQHQISLSDAVEAAKLATRQYAKRQRTWFRNRMGTWTTVFVNEP</sequence>
<keyword evidence="4 10" id="KW-0808">Transferase</keyword>
<feature type="binding site" evidence="10">
    <location>
        <begin position="22"/>
        <end position="27"/>
    </location>
    <ligand>
        <name>substrate</name>
    </ligand>
</feature>
<evidence type="ECO:0000256" key="9">
    <source>
        <dbReference type="ARBA" id="ARBA00049563"/>
    </source>
</evidence>
<evidence type="ECO:0000256" key="10">
    <source>
        <dbReference type="HAMAP-Rule" id="MF_00185"/>
    </source>
</evidence>
<comment type="caution">
    <text evidence="10">Lacks conserved residue(s) required for the propagation of feature annotation.</text>
</comment>
<comment type="subunit">
    <text evidence="10">Monomer.</text>
</comment>
<feature type="site" description="Interaction with substrate tRNA" evidence="10">
    <location>
        <position position="107"/>
    </location>
</feature>
<dbReference type="GO" id="GO:0006400">
    <property type="term" value="P:tRNA modification"/>
    <property type="evidence" value="ECO:0007669"/>
    <property type="project" value="TreeGrafter"/>
</dbReference>
<dbReference type="Proteomes" id="UP000198539">
    <property type="component" value="Unassembled WGS sequence"/>
</dbReference>
<dbReference type="Gene3D" id="3.40.50.300">
    <property type="entry name" value="P-loop containing nucleotide triphosphate hydrolases"/>
    <property type="match status" value="1"/>
</dbReference>